<reference evidence="5" key="1">
    <citation type="submission" date="2020-01" db="EMBL/GenBank/DDBJ databases">
        <title>Draft genome sequence of the Termite Coptotermes fromosanus.</title>
        <authorList>
            <person name="Itakura S."/>
            <person name="Yosikawa Y."/>
            <person name="Umezawa K."/>
        </authorList>
    </citation>
    <scope>NUCLEOTIDE SEQUENCE [LARGE SCALE GENOMIC DNA]</scope>
</reference>
<feature type="repeat" description="ANK" evidence="3">
    <location>
        <begin position="195"/>
        <end position="227"/>
    </location>
</feature>
<evidence type="ECO:0000256" key="2">
    <source>
        <dbReference type="ARBA" id="ARBA00023043"/>
    </source>
</evidence>
<proteinExistence type="predicted"/>
<dbReference type="PROSITE" id="PS50088">
    <property type="entry name" value="ANK_REPEAT"/>
    <property type="match status" value="4"/>
</dbReference>
<dbReference type="SMART" id="SM00248">
    <property type="entry name" value="ANK"/>
    <property type="match status" value="6"/>
</dbReference>
<protein>
    <submittedName>
        <fullName evidence="4">Uncharacterized protein</fullName>
    </submittedName>
</protein>
<feature type="repeat" description="ANK" evidence="3">
    <location>
        <begin position="59"/>
        <end position="82"/>
    </location>
</feature>
<dbReference type="InterPro" id="IPR002110">
    <property type="entry name" value="Ankyrin_rpt"/>
</dbReference>
<dbReference type="Gene3D" id="1.25.40.20">
    <property type="entry name" value="Ankyrin repeat-containing domain"/>
    <property type="match status" value="3"/>
</dbReference>
<keyword evidence="2 3" id="KW-0040">ANK repeat</keyword>
<feature type="repeat" description="ANK" evidence="3">
    <location>
        <begin position="93"/>
        <end position="125"/>
    </location>
</feature>
<dbReference type="InterPro" id="IPR036770">
    <property type="entry name" value="Ankyrin_rpt-contain_sf"/>
</dbReference>
<dbReference type="Pfam" id="PF12796">
    <property type="entry name" value="Ank_2"/>
    <property type="match status" value="2"/>
</dbReference>
<comment type="caution">
    <text evidence="4">The sequence shown here is derived from an EMBL/GenBank/DDBJ whole genome shotgun (WGS) entry which is preliminary data.</text>
</comment>
<gene>
    <name evidence="4" type="ORF">Cfor_05185</name>
</gene>
<evidence type="ECO:0000256" key="3">
    <source>
        <dbReference type="PROSITE-ProRule" id="PRU00023"/>
    </source>
</evidence>
<dbReference type="PRINTS" id="PR01415">
    <property type="entry name" value="ANKYRIN"/>
</dbReference>
<keyword evidence="1" id="KW-0677">Repeat</keyword>
<dbReference type="Proteomes" id="UP000502823">
    <property type="component" value="Unassembled WGS sequence"/>
</dbReference>
<dbReference type="PROSITE" id="PS50297">
    <property type="entry name" value="ANK_REP_REGION"/>
    <property type="match status" value="3"/>
</dbReference>
<organism evidence="4 5">
    <name type="scientific">Coptotermes formosanus</name>
    <name type="common">Formosan subterranean termite</name>
    <dbReference type="NCBI Taxonomy" id="36987"/>
    <lineage>
        <taxon>Eukaryota</taxon>
        <taxon>Metazoa</taxon>
        <taxon>Ecdysozoa</taxon>
        <taxon>Arthropoda</taxon>
        <taxon>Hexapoda</taxon>
        <taxon>Insecta</taxon>
        <taxon>Pterygota</taxon>
        <taxon>Neoptera</taxon>
        <taxon>Polyneoptera</taxon>
        <taxon>Dictyoptera</taxon>
        <taxon>Blattodea</taxon>
        <taxon>Blattoidea</taxon>
        <taxon>Termitoidae</taxon>
        <taxon>Rhinotermitidae</taxon>
        <taxon>Coptotermes</taxon>
    </lineage>
</organism>
<evidence type="ECO:0000256" key="1">
    <source>
        <dbReference type="ARBA" id="ARBA00022737"/>
    </source>
</evidence>
<dbReference type="SUPFAM" id="SSF48403">
    <property type="entry name" value="Ankyrin repeat"/>
    <property type="match status" value="1"/>
</dbReference>
<keyword evidence="5" id="KW-1185">Reference proteome</keyword>
<dbReference type="EMBL" id="BLKM01000236">
    <property type="protein sequence ID" value="GFG30630.1"/>
    <property type="molecule type" value="Genomic_DNA"/>
</dbReference>
<dbReference type="PANTHER" id="PTHR24126:SF14">
    <property type="entry name" value="ANK_REP_REGION DOMAIN-CONTAINING PROTEIN"/>
    <property type="match status" value="1"/>
</dbReference>
<evidence type="ECO:0000313" key="4">
    <source>
        <dbReference type="EMBL" id="GFG30630.1"/>
    </source>
</evidence>
<dbReference type="PANTHER" id="PTHR24126">
    <property type="entry name" value="ANKYRIN REPEAT, PH AND SEC7 DOMAIN CONTAINING PROTEIN SECG-RELATED"/>
    <property type="match status" value="1"/>
</dbReference>
<evidence type="ECO:0000313" key="5">
    <source>
        <dbReference type="Proteomes" id="UP000502823"/>
    </source>
</evidence>
<feature type="repeat" description="ANK" evidence="3">
    <location>
        <begin position="127"/>
        <end position="159"/>
    </location>
</feature>
<dbReference type="OrthoDB" id="194358at2759"/>
<sequence length="254" mass="27613">MFPDNYMSHFVLVGADVNQIKRSDWTPLMLVCTKLGSAALETLRVLLNCKADPHITNKDGWTALHIACRTGHCDTVKLLLENFRALANVRSNNGRYPLHIAALHGHCTVVSLLHKYNSSVVSARDWCGVTPLIDSCRGNHDSVAALLLKCGAHVTESDNMGLTCLHVAAQAGSCNMIRMLIEDLNVDINLAAAKSKFTSLHCAANAGQLEAVRLLLLQGADPTLEDAHGRRAQDVVCSGPKRGDILSLLREFEL</sequence>
<accession>A0A6L2PGP9</accession>
<name>A0A6L2PGP9_COPFO</name>
<feature type="non-terminal residue" evidence="4">
    <location>
        <position position="254"/>
    </location>
</feature>
<dbReference type="InParanoid" id="A0A6L2PGP9"/>
<dbReference type="AlphaFoldDB" id="A0A6L2PGP9"/>